<dbReference type="EMBL" id="JBFAUK010000006">
    <property type="protein sequence ID" value="MEV5506952.1"/>
    <property type="molecule type" value="Genomic_DNA"/>
</dbReference>
<dbReference type="Proteomes" id="UP001552594">
    <property type="component" value="Unassembled WGS sequence"/>
</dbReference>
<accession>A0ABV3JWW3</accession>
<organism evidence="1 2">
    <name type="scientific">Streptomyces orinoci</name>
    <name type="common">Streptoverticillium orinoci</name>
    <dbReference type="NCBI Taxonomy" id="67339"/>
    <lineage>
        <taxon>Bacteria</taxon>
        <taxon>Bacillati</taxon>
        <taxon>Actinomycetota</taxon>
        <taxon>Actinomycetes</taxon>
        <taxon>Kitasatosporales</taxon>
        <taxon>Streptomycetaceae</taxon>
        <taxon>Streptomyces</taxon>
    </lineage>
</organism>
<reference evidence="1 2" key="1">
    <citation type="submission" date="2024-06" db="EMBL/GenBank/DDBJ databases">
        <title>The Natural Products Discovery Center: Release of the First 8490 Sequenced Strains for Exploring Actinobacteria Biosynthetic Diversity.</title>
        <authorList>
            <person name="Kalkreuter E."/>
            <person name="Kautsar S.A."/>
            <person name="Yang D."/>
            <person name="Bader C.D."/>
            <person name="Teijaro C.N."/>
            <person name="Fluegel L."/>
            <person name="Davis C.M."/>
            <person name="Simpson J.R."/>
            <person name="Lauterbach L."/>
            <person name="Steele A.D."/>
            <person name="Gui C."/>
            <person name="Meng S."/>
            <person name="Li G."/>
            <person name="Viehrig K."/>
            <person name="Ye F."/>
            <person name="Su P."/>
            <person name="Kiefer A.F."/>
            <person name="Nichols A."/>
            <person name="Cepeda A.J."/>
            <person name="Yan W."/>
            <person name="Fan B."/>
            <person name="Jiang Y."/>
            <person name="Adhikari A."/>
            <person name="Zheng C.-J."/>
            <person name="Schuster L."/>
            <person name="Cowan T.M."/>
            <person name="Smanski M.J."/>
            <person name="Chevrette M.G."/>
            <person name="De Carvalho L.P.S."/>
            <person name="Shen B."/>
        </authorList>
    </citation>
    <scope>NUCLEOTIDE SEQUENCE [LARGE SCALE GENOMIC DNA]</scope>
    <source>
        <strain evidence="1 2">NPDC052347</strain>
    </source>
</reference>
<gene>
    <name evidence="1" type="ORF">AB0L16_10795</name>
</gene>
<evidence type="ECO:0000313" key="1">
    <source>
        <dbReference type="EMBL" id="MEV5506952.1"/>
    </source>
</evidence>
<evidence type="ECO:0000313" key="2">
    <source>
        <dbReference type="Proteomes" id="UP001552594"/>
    </source>
</evidence>
<comment type="caution">
    <text evidence="1">The sequence shown here is derived from an EMBL/GenBank/DDBJ whole genome shotgun (WGS) entry which is preliminary data.</text>
</comment>
<dbReference type="RefSeq" id="WP_241561223.1">
    <property type="nucleotide sequence ID" value="NZ_JBFAUK010000006.1"/>
</dbReference>
<name>A0ABV3JWW3_STRON</name>
<keyword evidence="2" id="KW-1185">Reference proteome</keyword>
<proteinExistence type="predicted"/>
<sequence length="487" mass="52792">MTRPQPHPVSCARALRERIVGRAESPDPVPLSLIAVIASRLREHCGHHPLKCRRLAHGQTIAQAVQAAREEAEQCGMGRIGLSERSWKEWEVGGKPSPDYQDLLCRLYQTDPVTLGLAKDYSPQTTGERPEEGETNRREVLKVAGLAVLDPAAVAALLDRAADEVAEFTRQAEASALGAGTLDHLDLAIAGFNEAYSLKPPRDVFPAVMDYRRKVNTLLRGPHTHPQQRDLLACAGWLSELLAWLAHDLGSARAGLAFATDAYTHAEHAGHGELCGWAMDAAASINLYEHRPHKARQAAERGLSQTSAGHPLTVRLHAQAARAAAADGDGNGFTTAFSHAQDAYRLLPSRPRQRFGMDTLPLAEYALTSYPASAHIWLGNAVQAQQAAESALAVYEAAPAASRSPSREAIACIDLAFARALLGEPQDALVLGHQALDSTRVVDSVRNRARELASFLTRRYPRLEAAEELQERLLTTAGQPQLPENTS</sequence>
<protein>
    <submittedName>
        <fullName evidence="1">XRE family transcriptional regulator</fullName>
    </submittedName>
</protein>